<dbReference type="Proteomes" id="UP001154282">
    <property type="component" value="Unassembled WGS sequence"/>
</dbReference>
<dbReference type="EMBL" id="CAMGYJ010000008">
    <property type="protein sequence ID" value="CAI0456285.1"/>
    <property type="molecule type" value="Genomic_DNA"/>
</dbReference>
<comment type="caution">
    <text evidence="1">The sequence shown here is derived from an EMBL/GenBank/DDBJ whole genome shotgun (WGS) entry which is preliminary data.</text>
</comment>
<dbReference type="AlphaFoldDB" id="A0AAV0NCM4"/>
<accession>A0AAV0NCM4</accession>
<reference evidence="1" key="1">
    <citation type="submission" date="2022-08" db="EMBL/GenBank/DDBJ databases">
        <authorList>
            <person name="Gutierrez-Valencia J."/>
        </authorList>
    </citation>
    <scope>NUCLEOTIDE SEQUENCE</scope>
</reference>
<evidence type="ECO:0000313" key="1">
    <source>
        <dbReference type="EMBL" id="CAI0456285.1"/>
    </source>
</evidence>
<proteinExistence type="predicted"/>
<evidence type="ECO:0000313" key="2">
    <source>
        <dbReference type="Proteomes" id="UP001154282"/>
    </source>
</evidence>
<organism evidence="1 2">
    <name type="scientific">Linum tenue</name>
    <dbReference type="NCBI Taxonomy" id="586396"/>
    <lineage>
        <taxon>Eukaryota</taxon>
        <taxon>Viridiplantae</taxon>
        <taxon>Streptophyta</taxon>
        <taxon>Embryophyta</taxon>
        <taxon>Tracheophyta</taxon>
        <taxon>Spermatophyta</taxon>
        <taxon>Magnoliopsida</taxon>
        <taxon>eudicotyledons</taxon>
        <taxon>Gunneridae</taxon>
        <taxon>Pentapetalae</taxon>
        <taxon>rosids</taxon>
        <taxon>fabids</taxon>
        <taxon>Malpighiales</taxon>
        <taxon>Linaceae</taxon>
        <taxon>Linum</taxon>
    </lineage>
</organism>
<gene>
    <name evidence="1" type="ORF">LITE_LOCUS32697</name>
</gene>
<sequence>MALQTLLLLGLPIVGVALSLQNSRQERLSLT</sequence>
<protein>
    <submittedName>
        <fullName evidence="1">Uncharacterized protein</fullName>
    </submittedName>
</protein>
<keyword evidence="2" id="KW-1185">Reference proteome</keyword>
<name>A0AAV0NCM4_9ROSI</name>